<dbReference type="EMBL" id="ML996342">
    <property type="protein sequence ID" value="KAF2727278.1"/>
    <property type="molecule type" value="Genomic_DNA"/>
</dbReference>
<gene>
    <name evidence="1" type="ORF">EJ04DRAFT_517344</name>
</gene>
<evidence type="ECO:0000313" key="1">
    <source>
        <dbReference type="EMBL" id="KAF2727278.1"/>
    </source>
</evidence>
<feature type="non-terminal residue" evidence="1">
    <location>
        <position position="203"/>
    </location>
</feature>
<evidence type="ECO:0000313" key="2">
    <source>
        <dbReference type="Proteomes" id="UP000799444"/>
    </source>
</evidence>
<keyword evidence="2" id="KW-1185">Reference proteome</keyword>
<reference evidence="1" key="1">
    <citation type="journal article" date="2020" name="Stud. Mycol.">
        <title>101 Dothideomycetes genomes: a test case for predicting lifestyles and emergence of pathogens.</title>
        <authorList>
            <person name="Haridas S."/>
            <person name="Albert R."/>
            <person name="Binder M."/>
            <person name="Bloem J."/>
            <person name="Labutti K."/>
            <person name="Salamov A."/>
            <person name="Andreopoulos B."/>
            <person name="Baker S."/>
            <person name="Barry K."/>
            <person name="Bills G."/>
            <person name="Bluhm B."/>
            <person name="Cannon C."/>
            <person name="Castanera R."/>
            <person name="Culley D."/>
            <person name="Daum C."/>
            <person name="Ezra D."/>
            <person name="Gonzalez J."/>
            <person name="Henrissat B."/>
            <person name="Kuo A."/>
            <person name="Liang C."/>
            <person name="Lipzen A."/>
            <person name="Lutzoni F."/>
            <person name="Magnuson J."/>
            <person name="Mondo S."/>
            <person name="Nolan M."/>
            <person name="Ohm R."/>
            <person name="Pangilinan J."/>
            <person name="Park H.-J."/>
            <person name="Ramirez L."/>
            <person name="Alfaro M."/>
            <person name="Sun H."/>
            <person name="Tritt A."/>
            <person name="Yoshinaga Y."/>
            <person name="Zwiers L.-H."/>
            <person name="Turgeon B."/>
            <person name="Goodwin S."/>
            <person name="Spatafora J."/>
            <person name="Crous P."/>
            <person name="Grigoriev I."/>
        </authorList>
    </citation>
    <scope>NUCLEOTIDE SEQUENCE</scope>
    <source>
        <strain evidence="1">CBS 125425</strain>
    </source>
</reference>
<protein>
    <submittedName>
        <fullName evidence="1">Uncharacterized protein</fullName>
    </submittedName>
</protein>
<accession>A0A9P4QHA6</accession>
<organism evidence="1 2">
    <name type="scientific">Polyplosphaeria fusca</name>
    <dbReference type="NCBI Taxonomy" id="682080"/>
    <lineage>
        <taxon>Eukaryota</taxon>
        <taxon>Fungi</taxon>
        <taxon>Dikarya</taxon>
        <taxon>Ascomycota</taxon>
        <taxon>Pezizomycotina</taxon>
        <taxon>Dothideomycetes</taxon>
        <taxon>Pleosporomycetidae</taxon>
        <taxon>Pleosporales</taxon>
        <taxon>Tetraplosphaeriaceae</taxon>
        <taxon>Polyplosphaeria</taxon>
    </lineage>
</organism>
<dbReference type="AlphaFoldDB" id="A0A9P4QHA6"/>
<dbReference type="Proteomes" id="UP000799444">
    <property type="component" value="Unassembled WGS sequence"/>
</dbReference>
<sequence>MDYSNTNTELGTQGYKQVNVLLNTAEDWELWMGLRQQVAVSKGIWKFVNPESTDDFNKLYPEVALPFIGDYALKEKEKRYRAKEAQAQAEPGSQASTSTVAEDTPFGYQHLTIDKLALYQAAQKDAKESREVRSVLEQSLSSFSTDILTTVSQNNLRMIINKPTPREKLATLKARYYRGTYQHQTSLALKYEDLKKRPRCANL</sequence>
<comment type="caution">
    <text evidence="1">The sequence shown here is derived from an EMBL/GenBank/DDBJ whole genome shotgun (WGS) entry which is preliminary data.</text>
</comment>
<proteinExistence type="predicted"/>
<name>A0A9P4QHA6_9PLEO</name>